<feature type="signal peptide" evidence="1">
    <location>
        <begin position="1"/>
        <end position="28"/>
    </location>
</feature>
<dbReference type="PROSITE" id="PS51272">
    <property type="entry name" value="SLH"/>
    <property type="match status" value="1"/>
</dbReference>
<dbReference type="InterPro" id="IPR051465">
    <property type="entry name" value="Cell_Envelope_Struct_Comp"/>
</dbReference>
<evidence type="ECO:0000256" key="2">
    <source>
        <dbReference type="SAM" id="Coils"/>
    </source>
</evidence>
<gene>
    <name evidence="4" type="ORF">NIES592_21245</name>
</gene>
<dbReference type="RefSeq" id="WP_073556814.1">
    <property type="nucleotide sequence ID" value="NZ_MRCA01000017.1"/>
</dbReference>
<proteinExistence type="inferred from homology"/>
<evidence type="ECO:0000256" key="1">
    <source>
        <dbReference type="RuleBase" id="RU363072"/>
    </source>
</evidence>
<dbReference type="PANTHER" id="PTHR43308">
    <property type="entry name" value="OUTER MEMBRANE PROTEIN ALPHA-RELATED"/>
    <property type="match status" value="1"/>
</dbReference>
<dbReference type="OrthoDB" id="474791at2"/>
<feature type="coiled-coil region" evidence="2">
    <location>
        <begin position="198"/>
        <end position="225"/>
    </location>
</feature>
<sequence>MSNILWKSLVVSPAVLGATLLVSATAIAAPNSATPEVIKADLSTNQQQSNSTQTGFTASVVPTEAPQQSDILAQVQQQTQAQQLAQVQQQTEVNVLDQVNQYGSEGKTTNSQAQVTSVSQFSDVQPTDWAFQALQSLVERYGCIAGYPNGTYRGNRPLTRYEFAAGLNACLDRVNELIATATAELVTKEDLATLQRLQEEFSAELATLRGRVDALEARTAELEANQFSTTTKLVGEAIFALTDTFGNDDNADNNTVFQNRVRLDLQTSFTGRDVLHTRLATGNAQRLDIGADGSAEGLQTFNLTGDPNNSNDVFIDWLSYYFPLGDNARVYVAATGGIWSDVAATVNPYFEDYDGGNGALSTFASENPIFRIGGGAGAAVNFGFGERRSFLLPTSVTVGYLGSEPNNPGVGSGIFNGNYAALGQLNFNLSDRLAIAATYVHGYHGAGSSLFDAGSVNNSVVGTAQANTLSTTDGSSSNSYGLSAAFRPSDRFSVSGFISYHDVTGGGTGDDFEAWSYALGVAFPDLGKKGNVLGIFAGAEPYSLNRVAGVRDGDVPYHIEGFYKYQVSDNISITPGIIWLTAPGQSSDNDDAIIGTLRTTFTF</sequence>
<evidence type="ECO:0000259" key="3">
    <source>
        <dbReference type="PROSITE" id="PS51272"/>
    </source>
</evidence>
<dbReference type="Pfam" id="PF04966">
    <property type="entry name" value="OprB"/>
    <property type="match status" value="1"/>
</dbReference>
<dbReference type="AlphaFoldDB" id="A0A1U7GUF6"/>
<dbReference type="PANTHER" id="PTHR43308:SF1">
    <property type="entry name" value="OUTER MEMBRANE PROTEIN ALPHA"/>
    <property type="match status" value="1"/>
</dbReference>
<feature type="domain" description="SLH" evidence="3">
    <location>
        <begin position="117"/>
        <end position="181"/>
    </location>
</feature>
<keyword evidence="2" id="KW-0175">Coiled coil</keyword>
<name>A0A1U7GUF6_9CYAN</name>
<dbReference type="InterPro" id="IPR001119">
    <property type="entry name" value="SLH_dom"/>
</dbReference>
<evidence type="ECO:0000313" key="4">
    <source>
        <dbReference type="EMBL" id="OKH11570.1"/>
    </source>
</evidence>
<dbReference type="GO" id="GO:0016020">
    <property type="term" value="C:membrane"/>
    <property type="evidence" value="ECO:0007669"/>
    <property type="project" value="InterPro"/>
</dbReference>
<keyword evidence="5" id="KW-1185">Reference proteome</keyword>
<reference evidence="4 5" key="1">
    <citation type="submission" date="2016-11" db="EMBL/GenBank/DDBJ databases">
        <title>Draft Genome Sequences of Nine Cyanobacterial Strains from Diverse Habitats.</title>
        <authorList>
            <person name="Zhu T."/>
            <person name="Hou S."/>
            <person name="Lu X."/>
            <person name="Hess W.R."/>
        </authorList>
    </citation>
    <scope>NUCLEOTIDE SEQUENCE [LARGE SCALE GENOMIC DNA]</scope>
    <source>
        <strain evidence="4 5">NIES-592</strain>
    </source>
</reference>
<dbReference type="GO" id="GO:0008643">
    <property type="term" value="P:carbohydrate transport"/>
    <property type="evidence" value="ECO:0007669"/>
    <property type="project" value="InterPro"/>
</dbReference>
<organism evidence="4 5">
    <name type="scientific">Fischerella major NIES-592</name>
    <dbReference type="NCBI Taxonomy" id="210994"/>
    <lineage>
        <taxon>Bacteria</taxon>
        <taxon>Bacillati</taxon>
        <taxon>Cyanobacteriota</taxon>
        <taxon>Cyanophyceae</taxon>
        <taxon>Nostocales</taxon>
        <taxon>Hapalosiphonaceae</taxon>
        <taxon>Fischerella</taxon>
    </lineage>
</organism>
<keyword evidence="1" id="KW-0732">Signal</keyword>
<dbReference type="Pfam" id="PF00395">
    <property type="entry name" value="SLH"/>
    <property type="match status" value="1"/>
</dbReference>
<dbReference type="GO" id="GO:0015288">
    <property type="term" value="F:porin activity"/>
    <property type="evidence" value="ECO:0007669"/>
    <property type="project" value="InterPro"/>
</dbReference>
<comment type="caution">
    <text evidence="4">The sequence shown here is derived from an EMBL/GenBank/DDBJ whole genome shotgun (WGS) entry which is preliminary data.</text>
</comment>
<dbReference type="InterPro" id="IPR007049">
    <property type="entry name" value="Carb-sel_porin_OprB"/>
</dbReference>
<protein>
    <recommendedName>
        <fullName evidence="3">SLH domain-containing protein</fullName>
    </recommendedName>
</protein>
<dbReference type="NCBIfam" id="NF033921">
    <property type="entry name" value="por_somb"/>
    <property type="match status" value="1"/>
</dbReference>
<comment type="similarity">
    <text evidence="1">Belongs to the OprB family.</text>
</comment>
<dbReference type="EMBL" id="MRCA01000017">
    <property type="protein sequence ID" value="OKH11570.1"/>
    <property type="molecule type" value="Genomic_DNA"/>
</dbReference>
<dbReference type="InterPro" id="IPR047684">
    <property type="entry name" value="Por_som-like"/>
</dbReference>
<dbReference type="Proteomes" id="UP000186391">
    <property type="component" value="Unassembled WGS sequence"/>
</dbReference>
<feature type="chain" id="PRO_5010399433" description="SLH domain-containing protein" evidence="1">
    <location>
        <begin position="29"/>
        <end position="603"/>
    </location>
</feature>
<evidence type="ECO:0000313" key="5">
    <source>
        <dbReference type="Proteomes" id="UP000186391"/>
    </source>
</evidence>
<accession>A0A1U7GUF6</accession>